<protein>
    <submittedName>
        <fullName evidence="2">Uncharacterized protein</fullName>
    </submittedName>
</protein>
<gene>
    <name evidence="2" type="ORF">CDAR_182241</name>
</gene>
<dbReference type="Proteomes" id="UP001054837">
    <property type="component" value="Unassembled WGS sequence"/>
</dbReference>
<evidence type="ECO:0000256" key="1">
    <source>
        <dbReference type="SAM" id="MobiDB-lite"/>
    </source>
</evidence>
<dbReference type="EMBL" id="BPLQ01010733">
    <property type="protein sequence ID" value="GIY53001.1"/>
    <property type="molecule type" value="Genomic_DNA"/>
</dbReference>
<keyword evidence="3" id="KW-1185">Reference proteome</keyword>
<name>A0AAV4U5B7_9ARAC</name>
<accession>A0AAV4U5B7</accession>
<sequence>MSFQLKDRDKCPCSGTAGRKEQMPHQRSEGQMPHVQPFSFVWEPKEEEEFEICEVRHLSRPLLHLASPPIPNILQCIKRSEFGDCGEDEERVCNIGSR</sequence>
<feature type="compositionally biased region" description="Basic and acidic residues" evidence="1">
    <location>
        <begin position="1"/>
        <end position="11"/>
    </location>
</feature>
<comment type="caution">
    <text evidence="2">The sequence shown here is derived from an EMBL/GenBank/DDBJ whole genome shotgun (WGS) entry which is preliminary data.</text>
</comment>
<reference evidence="2 3" key="1">
    <citation type="submission" date="2021-06" db="EMBL/GenBank/DDBJ databases">
        <title>Caerostris darwini draft genome.</title>
        <authorList>
            <person name="Kono N."/>
            <person name="Arakawa K."/>
        </authorList>
    </citation>
    <scope>NUCLEOTIDE SEQUENCE [LARGE SCALE GENOMIC DNA]</scope>
</reference>
<organism evidence="2 3">
    <name type="scientific">Caerostris darwini</name>
    <dbReference type="NCBI Taxonomy" id="1538125"/>
    <lineage>
        <taxon>Eukaryota</taxon>
        <taxon>Metazoa</taxon>
        <taxon>Ecdysozoa</taxon>
        <taxon>Arthropoda</taxon>
        <taxon>Chelicerata</taxon>
        <taxon>Arachnida</taxon>
        <taxon>Araneae</taxon>
        <taxon>Araneomorphae</taxon>
        <taxon>Entelegynae</taxon>
        <taxon>Araneoidea</taxon>
        <taxon>Araneidae</taxon>
        <taxon>Caerostris</taxon>
    </lineage>
</organism>
<feature type="region of interest" description="Disordered" evidence="1">
    <location>
        <begin position="1"/>
        <end position="32"/>
    </location>
</feature>
<evidence type="ECO:0000313" key="2">
    <source>
        <dbReference type="EMBL" id="GIY53001.1"/>
    </source>
</evidence>
<proteinExistence type="predicted"/>
<feature type="compositionally biased region" description="Basic and acidic residues" evidence="1">
    <location>
        <begin position="18"/>
        <end position="28"/>
    </location>
</feature>
<evidence type="ECO:0000313" key="3">
    <source>
        <dbReference type="Proteomes" id="UP001054837"/>
    </source>
</evidence>
<dbReference type="AlphaFoldDB" id="A0AAV4U5B7"/>